<feature type="compositionally biased region" description="Low complexity" evidence="6">
    <location>
        <begin position="328"/>
        <end position="337"/>
    </location>
</feature>
<evidence type="ECO:0000256" key="6">
    <source>
        <dbReference type="SAM" id="MobiDB-lite"/>
    </source>
</evidence>
<keyword evidence="2 5" id="KW-0158">Chromosome</keyword>
<evidence type="ECO:0000256" key="1">
    <source>
        <dbReference type="ARBA" id="ARBA00010467"/>
    </source>
</evidence>
<dbReference type="AlphaFoldDB" id="A0A0H2S8H2"/>
<comment type="subunit">
    <text evidence="5">Homodimer.</text>
</comment>
<dbReference type="Pfam" id="PF08914">
    <property type="entry name" value="Myb_Rap1"/>
    <property type="match status" value="1"/>
</dbReference>
<reference evidence="8 9" key="1">
    <citation type="submission" date="2015-04" db="EMBL/GenBank/DDBJ databases">
        <title>Complete genome sequence of Schizopora paradoxa KUC8140, a cosmopolitan wood degrader in East Asia.</title>
        <authorList>
            <consortium name="DOE Joint Genome Institute"/>
            <person name="Min B."/>
            <person name="Park H."/>
            <person name="Jang Y."/>
            <person name="Kim J.-J."/>
            <person name="Kim K.H."/>
            <person name="Pangilinan J."/>
            <person name="Lipzen A."/>
            <person name="Riley R."/>
            <person name="Grigoriev I.V."/>
            <person name="Spatafora J.W."/>
            <person name="Choi I.-G."/>
        </authorList>
    </citation>
    <scope>NUCLEOTIDE SEQUENCE [LARGE SCALE GENOMIC DNA]</scope>
    <source>
        <strain evidence="8 9">KUC8140</strain>
    </source>
</reference>
<feature type="compositionally biased region" description="Pro residues" evidence="6">
    <location>
        <begin position="338"/>
        <end position="349"/>
    </location>
</feature>
<dbReference type="EMBL" id="KQ085882">
    <property type="protein sequence ID" value="KLO20580.1"/>
    <property type="molecule type" value="Genomic_DNA"/>
</dbReference>
<dbReference type="STRING" id="27342.A0A0H2S8H2"/>
<protein>
    <recommendedName>
        <fullName evidence="5">DNA-binding protein RAP1</fullName>
    </recommendedName>
</protein>
<dbReference type="InterPro" id="IPR009057">
    <property type="entry name" value="Homeodomain-like_sf"/>
</dbReference>
<evidence type="ECO:0000256" key="5">
    <source>
        <dbReference type="RuleBase" id="RU367107"/>
    </source>
</evidence>
<evidence type="ECO:0000259" key="7">
    <source>
        <dbReference type="Pfam" id="PF08914"/>
    </source>
</evidence>
<comment type="subcellular location">
    <subcellularLocation>
        <location evidence="5">Nucleus</location>
    </subcellularLocation>
    <subcellularLocation>
        <location evidence="5">Chromosome</location>
        <location evidence="5">Telomere</location>
    </subcellularLocation>
</comment>
<dbReference type="GO" id="GO:0010833">
    <property type="term" value="P:telomere maintenance via telomere lengthening"/>
    <property type="evidence" value="ECO:0007669"/>
    <property type="project" value="UniProtKB-UniRule"/>
</dbReference>
<dbReference type="InterPro" id="IPR039595">
    <property type="entry name" value="TE2IP/Rap1"/>
</dbReference>
<dbReference type="PANTHER" id="PTHR16466:SF6">
    <property type="entry name" value="TELOMERIC REPEAT-BINDING FACTOR 2-INTERACTING PROTEIN 1"/>
    <property type="match status" value="1"/>
</dbReference>
<sequence length="450" mass="50702">MGIFTDPAGASVKFFIQRDLPDDIQAHLKDVIQAEEGIVDTKVPIKGYILIQPRTEEGNRLKACWVNADRPERYFVPYTWVDASKEAGKMIPQIFVKDGAPIKMRIHSSIANLNSRDVIGNRILHAGGDPSATDEEAAVILADPDTDVYGEIVRHYQNDPFKAVESHLWVKKCIDRGIMFYSGTAYKNPGGRRPGDERTAFTEDDEANLCTWIAAVIPYKESGGRTGNKIYQELVSRANEPGYEWVARHTWQSWRERYKKNATRLDQHIAALVNLGQTGPIGKAQFGYFRISEGKQKTVRKRKRKTESNDEVPAEGEVAPTQYAASVPATPQQAPEPIQQPQPQPPPTPEESEWRIKEGHAPPPNWAKREPVPEGLPQPQKRHKTSDGFINQYAPSPAPIVYPIEQAINDIANEFQFTPAEVHVFYDKTGDLENTRNRFAKIRMLINSMP</sequence>
<dbReference type="GO" id="GO:0070187">
    <property type="term" value="C:shelterin complex"/>
    <property type="evidence" value="ECO:0007669"/>
    <property type="project" value="TreeGrafter"/>
</dbReference>
<feature type="domain" description="TERF2-interacting telomeric protein 1 Myb" evidence="7">
    <location>
        <begin position="201"/>
        <end position="261"/>
    </location>
</feature>
<comment type="function">
    <text evidence="5">Involved in the regulation of telomere length, clustering and has a specific role in telomere position effect (TPE).</text>
</comment>
<dbReference type="InParanoid" id="A0A0H2S8H2"/>
<dbReference type="InterPro" id="IPR015010">
    <property type="entry name" value="TERF2IP_Myb"/>
</dbReference>
<dbReference type="SUPFAM" id="SSF46689">
    <property type="entry name" value="Homeodomain-like"/>
    <property type="match status" value="1"/>
</dbReference>
<organism evidence="8 9">
    <name type="scientific">Schizopora paradoxa</name>
    <dbReference type="NCBI Taxonomy" id="27342"/>
    <lineage>
        <taxon>Eukaryota</taxon>
        <taxon>Fungi</taxon>
        <taxon>Dikarya</taxon>
        <taxon>Basidiomycota</taxon>
        <taxon>Agaricomycotina</taxon>
        <taxon>Agaricomycetes</taxon>
        <taxon>Hymenochaetales</taxon>
        <taxon>Schizoporaceae</taxon>
        <taxon>Schizopora</taxon>
    </lineage>
</organism>
<keyword evidence="4 5" id="KW-0539">Nucleus</keyword>
<evidence type="ECO:0000256" key="4">
    <source>
        <dbReference type="ARBA" id="ARBA00023242"/>
    </source>
</evidence>
<dbReference type="PANTHER" id="PTHR16466">
    <property type="entry name" value="TELOMERE REPEAT-BINDING FACTOR 2-INTERACTING PROTEIN 1"/>
    <property type="match status" value="1"/>
</dbReference>
<dbReference type="Gene3D" id="1.10.10.60">
    <property type="entry name" value="Homeodomain-like"/>
    <property type="match status" value="1"/>
</dbReference>
<gene>
    <name evidence="8" type="ORF">SCHPADRAFT_12780</name>
</gene>
<comment type="similarity">
    <text evidence="1 5">Belongs to the RAP1 family.</text>
</comment>
<evidence type="ECO:0000313" key="8">
    <source>
        <dbReference type="EMBL" id="KLO20580.1"/>
    </source>
</evidence>
<proteinExistence type="inferred from homology"/>
<evidence type="ECO:0000256" key="3">
    <source>
        <dbReference type="ARBA" id="ARBA00022895"/>
    </source>
</evidence>
<dbReference type="OrthoDB" id="435460at2759"/>
<feature type="region of interest" description="Disordered" evidence="6">
    <location>
        <begin position="295"/>
        <end position="390"/>
    </location>
</feature>
<dbReference type="CDD" id="cd11655">
    <property type="entry name" value="rap1_myb-like"/>
    <property type="match status" value="1"/>
</dbReference>
<keyword evidence="9" id="KW-1185">Reference proteome</keyword>
<dbReference type="Proteomes" id="UP000053477">
    <property type="component" value="Unassembled WGS sequence"/>
</dbReference>
<evidence type="ECO:0000256" key="2">
    <source>
        <dbReference type="ARBA" id="ARBA00022454"/>
    </source>
</evidence>
<keyword evidence="3 5" id="KW-0779">Telomere</keyword>
<dbReference type="GO" id="GO:0042162">
    <property type="term" value="F:telomeric DNA binding"/>
    <property type="evidence" value="ECO:0007669"/>
    <property type="project" value="TreeGrafter"/>
</dbReference>
<evidence type="ECO:0000313" key="9">
    <source>
        <dbReference type="Proteomes" id="UP000053477"/>
    </source>
</evidence>
<dbReference type="GO" id="GO:0031848">
    <property type="term" value="P:protection from non-homologous end joining at telomere"/>
    <property type="evidence" value="ECO:0007669"/>
    <property type="project" value="TreeGrafter"/>
</dbReference>
<accession>A0A0H2S8H2</accession>
<name>A0A0H2S8H2_9AGAM</name>